<evidence type="ECO:0000256" key="9">
    <source>
        <dbReference type="ARBA" id="ARBA00022968"/>
    </source>
</evidence>
<dbReference type="GO" id="GO:0005789">
    <property type="term" value="C:endoplasmic reticulum membrane"/>
    <property type="evidence" value="ECO:0007669"/>
    <property type="project" value="UniProtKB-SubCell"/>
</dbReference>
<dbReference type="AlphaFoldDB" id="A0A9W7W082"/>
<feature type="transmembrane region" description="Helical" evidence="14">
    <location>
        <begin position="23"/>
        <end position="49"/>
    </location>
</feature>
<organism evidence="16 17">
    <name type="scientific">Teratosphaeria destructans</name>
    <dbReference type="NCBI Taxonomy" id="418781"/>
    <lineage>
        <taxon>Eukaryota</taxon>
        <taxon>Fungi</taxon>
        <taxon>Dikarya</taxon>
        <taxon>Ascomycota</taxon>
        <taxon>Pezizomycotina</taxon>
        <taxon>Dothideomycetes</taxon>
        <taxon>Dothideomycetidae</taxon>
        <taxon>Mycosphaerellales</taxon>
        <taxon>Teratosphaeriaceae</taxon>
        <taxon>Teratosphaeria</taxon>
    </lineage>
</organism>
<name>A0A9W7W082_9PEZI</name>
<evidence type="ECO:0000313" key="17">
    <source>
        <dbReference type="Proteomes" id="UP001138500"/>
    </source>
</evidence>
<dbReference type="EMBL" id="RIBY02002189">
    <property type="protein sequence ID" value="KAH9823650.1"/>
    <property type="molecule type" value="Genomic_DNA"/>
</dbReference>
<keyword evidence="8" id="KW-0256">Endoplasmic reticulum</keyword>
<dbReference type="Pfam" id="PF00535">
    <property type="entry name" value="Glycos_transf_2"/>
    <property type="match status" value="1"/>
</dbReference>
<evidence type="ECO:0000256" key="12">
    <source>
        <dbReference type="ARBA" id="ARBA00045097"/>
    </source>
</evidence>
<dbReference type="Gene3D" id="3.30.710.10">
    <property type="entry name" value="Potassium Channel Kv1.1, Chain A"/>
    <property type="match status" value="1"/>
</dbReference>
<dbReference type="EC" id="2.4.1.117" evidence="4"/>
<feature type="region of interest" description="Disordered" evidence="13">
    <location>
        <begin position="142"/>
        <end position="166"/>
    </location>
</feature>
<dbReference type="InterPro" id="IPR035518">
    <property type="entry name" value="DPG_synthase"/>
</dbReference>
<keyword evidence="17" id="KW-1185">Reference proteome</keyword>
<keyword evidence="6" id="KW-0808">Transferase</keyword>
<comment type="subcellular location">
    <subcellularLocation>
        <location evidence="1">Endoplasmic reticulum membrane</location>
        <topology evidence="1">Single-pass membrane protein</topology>
    </subcellularLocation>
</comment>
<dbReference type="GO" id="GO:0006487">
    <property type="term" value="P:protein N-linked glycosylation"/>
    <property type="evidence" value="ECO:0007669"/>
    <property type="project" value="TreeGrafter"/>
</dbReference>
<evidence type="ECO:0000256" key="6">
    <source>
        <dbReference type="ARBA" id="ARBA00022679"/>
    </source>
</evidence>
<evidence type="ECO:0000256" key="14">
    <source>
        <dbReference type="SAM" id="Phobius"/>
    </source>
</evidence>
<reference evidence="16 17" key="2">
    <citation type="journal article" date="2021" name="Curr. Genet.">
        <title>Genetic response to nitrogen starvation in the aggressive Eucalyptus foliar pathogen Teratosphaeria destructans.</title>
        <authorList>
            <person name="Havenga M."/>
            <person name="Wingfield B.D."/>
            <person name="Wingfield M.J."/>
            <person name="Dreyer L.L."/>
            <person name="Roets F."/>
            <person name="Aylward J."/>
        </authorList>
    </citation>
    <scope>NUCLEOTIDE SEQUENCE [LARGE SCALE GENOMIC DNA]</scope>
    <source>
        <strain evidence="16">CMW44962</strain>
    </source>
</reference>
<keyword evidence="5" id="KW-0328">Glycosyltransferase</keyword>
<keyword evidence="9" id="KW-0735">Signal-anchor</keyword>
<comment type="pathway">
    <text evidence="2">Protein modification; protein glycosylation.</text>
</comment>
<dbReference type="InterPro" id="IPR029044">
    <property type="entry name" value="Nucleotide-diphossugar_trans"/>
</dbReference>
<dbReference type="InterPro" id="IPR011333">
    <property type="entry name" value="SKP1/BTB/POZ_sf"/>
</dbReference>
<reference evidence="16 17" key="1">
    <citation type="journal article" date="2018" name="IMA Fungus">
        <title>IMA Genome-F 10: Nine draft genome sequences of Claviceps purpurea s.lat., including C. arundinis, C. humidiphila, and C. cf. spartinae, pseudomolecules for the pitch canker pathogen Fusarium circinatum, draft genome of Davidsoniella eucalypti, Grosmannia galeiformis, Quambalaria eucalypti, and Teratosphaeria destructans.</title>
        <authorList>
            <person name="Wingfield B.D."/>
            <person name="Liu M."/>
            <person name="Nguyen H.D."/>
            <person name="Lane F.A."/>
            <person name="Morgan S.W."/>
            <person name="De Vos L."/>
            <person name="Wilken P.M."/>
            <person name="Duong T.A."/>
            <person name="Aylward J."/>
            <person name="Coetzee M.P."/>
            <person name="Dadej K."/>
            <person name="De Beer Z.W."/>
            <person name="Findlay W."/>
            <person name="Havenga M."/>
            <person name="Kolarik M."/>
            <person name="Menzies J.G."/>
            <person name="Naidoo K."/>
            <person name="Pochopski O."/>
            <person name="Shoukouhi P."/>
            <person name="Santana Q.C."/>
            <person name="Seifert K.A."/>
            <person name="Soal N."/>
            <person name="Steenkamp E.T."/>
            <person name="Tatham C.T."/>
            <person name="van der Nest M.A."/>
            <person name="Wingfield M.J."/>
        </authorList>
    </citation>
    <scope>NUCLEOTIDE SEQUENCE [LARGE SCALE GENOMIC DNA]</scope>
    <source>
        <strain evidence="16">CMW44962</strain>
    </source>
</reference>
<dbReference type="Proteomes" id="UP001138500">
    <property type="component" value="Unassembled WGS sequence"/>
</dbReference>
<dbReference type="PROSITE" id="PS50097">
    <property type="entry name" value="BTB"/>
    <property type="match status" value="1"/>
</dbReference>
<evidence type="ECO:0000256" key="4">
    <source>
        <dbReference type="ARBA" id="ARBA00012583"/>
    </source>
</evidence>
<sequence length="674" mass="74529">MDSANTIPGRVWTLSAWLDEMPVGIWAAAVVVLSIAGAFGIIVLLIAVLKSLAPVPRPPRRSEKQYITVEANGQVSKPQPLPCWYDNYVALQDMARKGQIQPEQAYPAANAEVFMTLVVPAYNEENRITGMLEEAVEYLEEQYGHHGTPSKSSTNGSLQASGQQGDPRRGWEIIIVSDGSKDKTVEVVLDFARTHQLNKPAPTPKGPWNKNSKPTNILPGTIRVVQLEENRGKGGAVIHGMRHARGSYVVFADADGASRFGDLGGLVQGCERAKDRQGRAVAVGSRAHMVGTEAVVKRSVLRNTLMRGFHLCIWLLTTYKVSLIRDTQCGFKLFSRPALPYIVPFMHSEGWIFDVEMLMLAESASIPMVEVPIGWQEVKGSKLNVVKDSIGMAVGLAMLRILWGAGSHVVECSELRRDRDLLKAVRHSLLSIPHPGRYLMADKGALKRALPSTPDCRPPGEAFCGEIIELHVGTNEAPGRIFRAHKDLLNFYSGYSQAATNGKFVEAEKGRVDLATDDIETVQDFVTWLYTREVPGGSDEEANYDRLGKLWIWADLRDIPLLANMVIDAIRGEIVRARTLPAGQIRFIWENTAAGSKLRAMTAMLYGTFGYGESTSKEGAEHNWVADAMWEVLKVMWERQRGGITETPTVEELSEMNLCDYHFHEEGVKCPKKG</sequence>
<keyword evidence="10 14" id="KW-1133">Transmembrane helix</keyword>
<evidence type="ECO:0000256" key="5">
    <source>
        <dbReference type="ARBA" id="ARBA00022676"/>
    </source>
</evidence>
<evidence type="ECO:0000256" key="7">
    <source>
        <dbReference type="ARBA" id="ARBA00022692"/>
    </source>
</evidence>
<protein>
    <recommendedName>
        <fullName evidence="4">dolichyl-phosphate beta-glucosyltransferase</fullName>
        <ecNumber evidence="4">2.4.1.117</ecNumber>
    </recommendedName>
</protein>
<evidence type="ECO:0000256" key="8">
    <source>
        <dbReference type="ARBA" id="ARBA00022824"/>
    </source>
</evidence>
<dbReference type="SUPFAM" id="SSF54695">
    <property type="entry name" value="POZ domain"/>
    <property type="match status" value="1"/>
</dbReference>
<evidence type="ECO:0000256" key="11">
    <source>
        <dbReference type="ARBA" id="ARBA00023136"/>
    </source>
</evidence>
<comment type="caution">
    <text evidence="16">The sequence shown here is derived from an EMBL/GenBank/DDBJ whole genome shotgun (WGS) entry which is preliminary data.</text>
</comment>
<evidence type="ECO:0000256" key="2">
    <source>
        <dbReference type="ARBA" id="ARBA00004922"/>
    </source>
</evidence>
<dbReference type="OrthoDB" id="3784at2759"/>
<comment type="catalytic activity">
    <reaction evidence="12">
        <text>a di-trans,poly-cis-dolichyl phosphate + UDP-alpha-D-glucose = a di-trans,poly-cis-dolichyl beta-D-glucosyl phosphate + UDP</text>
        <dbReference type="Rhea" id="RHEA:15401"/>
        <dbReference type="Rhea" id="RHEA-COMP:19498"/>
        <dbReference type="Rhea" id="RHEA-COMP:19502"/>
        <dbReference type="ChEBI" id="CHEBI:57525"/>
        <dbReference type="ChEBI" id="CHEBI:57683"/>
        <dbReference type="ChEBI" id="CHEBI:58223"/>
        <dbReference type="ChEBI" id="CHEBI:58885"/>
        <dbReference type="EC" id="2.4.1.117"/>
    </reaction>
    <physiologicalReaction direction="left-to-right" evidence="12">
        <dbReference type="Rhea" id="RHEA:15402"/>
    </physiologicalReaction>
</comment>
<evidence type="ECO:0000259" key="15">
    <source>
        <dbReference type="PROSITE" id="PS50097"/>
    </source>
</evidence>
<evidence type="ECO:0000256" key="10">
    <source>
        <dbReference type="ARBA" id="ARBA00022989"/>
    </source>
</evidence>
<keyword evidence="7 14" id="KW-0812">Transmembrane</keyword>
<dbReference type="InterPro" id="IPR000210">
    <property type="entry name" value="BTB/POZ_dom"/>
</dbReference>
<dbReference type="CDD" id="cd04188">
    <property type="entry name" value="DPG_synthase"/>
    <property type="match status" value="1"/>
</dbReference>
<gene>
    <name evidence="16" type="ORF">Tdes44962_MAKER04612</name>
</gene>
<evidence type="ECO:0000256" key="3">
    <source>
        <dbReference type="ARBA" id="ARBA00006739"/>
    </source>
</evidence>
<feature type="compositionally biased region" description="Polar residues" evidence="13">
    <location>
        <begin position="149"/>
        <end position="164"/>
    </location>
</feature>
<dbReference type="GO" id="GO:0004581">
    <property type="term" value="F:dolichyl-phosphate beta-glucosyltransferase activity"/>
    <property type="evidence" value="ECO:0007669"/>
    <property type="project" value="UniProtKB-EC"/>
</dbReference>
<dbReference type="Gene3D" id="3.90.550.10">
    <property type="entry name" value="Spore Coat Polysaccharide Biosynthesis Protein SpsA, Chain A"/>
    <property type="match status" value="1"/>
</dbReference>
<dbReference type="PANTHER" id="PTHR10859:SF91">
    <property type="entry name" value="DOLICHYL-PHOSPHATE BETA-GLUCOSYLTRANSFERASE"/>
    <property type="match status" value="1"/>
</dbReference>
<dbReference type="CDD" id="cd18186">
    <property type="entry name" value="BTB_POZ_ZBTB_KLHL-like"/>
    <property type="match status" value="1"/>
</dbReference>
<evidence type="ECO:0000313" key="16">
    <source>
        <dbReference type="EMBL" id="KAH9823650.1"/>
    </source>
</evidence>
<dbReference type="SUPFAM" id="SSF53448">
    <property type="entry name" value="Nucleotide-diphospho-sugar transferases"/>
    <property type="match status" value="1"/>
</dbReference>
<comment type="similarity">
    <text evidence="3">Belongs to the glycosyltransferase 2 family.</text>
</comment>
<dbReference type="PANTHER" id="PTHR10859">
    <property type="entry name" value="GLYCOSYL TRANSFERASE"/>
    <property type="match status" value="1"/>
</dbReference>
<accession>A0A9W7W082</accession>
<proteinExistence type="inferred from homology"/>
<evidence type="ECO:0000256" key="1">
    <source>
        <dbReference type="ARBA" id="ARBA00004389"/>
    </source>
</evidence>
<evidence type="ECO:0000256" key="13">
    <source>
        <dbReference type="SAM" id="MobiDB-lite"/>
    </source>
</evidence>
<feature type="domain" description="BTB" evidence="15">
    <location>
        <begin position="466"/>
        <end position="534"/>
    </location>
</feature>
<dbReference type="InterPro" id="IPR001173">
    <property type="entry name" value="Glyco_trans_2-like"/>
</dbReference>
<keyword evidence="11 14" id="KW-0472">Membrane</keyword>